<dbReference type="InterPro" id="IPR002076">
    <property type="entry name" value="ELO_fam"/>
</dbReference>
<evidence type="ECO:0000256" key="5">
    <source>
        <dbReference type="ARBA" id="ARBA00022832"/>
    </source>
</evidence>
<feature type="transmembrane region" description="Helical" evidence="10">
    <location>
        <begin position="84"/>
        <end position="105"/>
    </location>
</feature>
<name>A0A7M5WS32_9CNID</name>
<feature type="compositionally biased region" description="Basic and acidic residues" evidence="11">
    <location>
        <begin position="131"/>
        <end position="141"/>
    </location>
</feature>
<dbReference type="PANTHER" id="PTHR11157">
    <property type="entry name" value="FATTY ACID ACYL TRANSFERASE-RELATED"/>
    <property type="match status" value="1"/>
</dbReference>
<keyword evidence="8 10" id="KW-0472">Membrane</keyword>
<evidence type="ECO:0000313" key="13">
    <source>
        <dbReference type="Proteomes" id="UP000594262"/>
    </source>
</evidence>
<dbReference type="OrthoDB" id="434092at2759"/>
<comment type="subcellular location">
    <subcellularLocation>
        <location evidence="1">Membrane</location>
        <topology evidence="1">Multi-pass membrane protein</topology>
    </subcellularLocation>
</comment>
<organism evidence="12 13">
    <name type="scientific">Clytia hemisphaerica</name>
    <dbReference type="NCBI Taxonomy" id="252671"/>
    <lineage>
        <taxon>Eukaryota</taxon>
        <taxon>Metazoa</taxon>
        <taxon>Cnidaria</taxon>
        <taxon>Hydrozoa</taxon>
        <taxon>Hydroidolina</taxon>
        <taxon>Leptothecata</taxon>
        <taxon>Obeliida</taxon>
        <taxon>Clytiidae</taxon>
        <taxon>Clytia</taxon>
    </lineage>
</organism>
<dbReference type="GO" id="GO:0005789">
    <property type="term" value="C:endoplasmic reticulum membrane"/>
    <property type="evidence" value="ECO:0007669"/>
    <property type="project" value="TreeGrafter"/>
</dbReference>
<keyword evidence="6 10" id="KW-1133">Transmembrane helix</keyword>
<evidence type="ECO:0000313" key="12">
    <source>
        <dbReference type="EnsemblMetazoa" id="CLYHEMP008554.2"/>
    </source>
</evidence>
<accession>A0A7M5WS32</accession>
<dbReference type="GO" id="GO:0034626">
    <property type="term" value="P:fatty acid elongation, polyunsaturated fatty acid"/>
    <property type="evidence" value="ECO:0007669"/>
    <property type="project" value="TreeGrafter"/>
</dbReference>
<feature type="region of interest" description="Disordered" evidence="11">
    <location>
        <begin position="116"/>
        <end position="147"/>
    </location>
</feature>
<proteinExistence type="inferred from homology"/>
<keyword evidence="7 10" id="KW-0443">Lipid metabolism</keyword>
<evidence type="ECO:0000256" key="9">
    <source>
        <dbReference type="ARBA" id="ARBA00023160"/>
    </source>
</evidence>
<evidence type="ECO:0000256" key="10">
    <source>
        <dbReference type="RuleBase" id="RU361115"/>
    </source>
</evidence>
<keyword evidence="5 10" id="KW-0276">Fatty acid metabolism</keyword>
<dbReference type="GO" id="GO:0009922">
    <property type="term" value="F:fatty acid elongase activity"/>
    <property type="evidence" value="ECO:0007669"/>
    <property type="project" value="UniProtKB-EC"/>
</dbReference>
<keyword evidence="4 10" id="KW-0812">Transmembrane</keyword>
<dbReference type="Pfam" id="PF01151">
    <property type="entry name" value="ELO"/>
    <property type="match status" value="1"/>
</dbReference>
<evidence type="ECO:0000256" key="4">
    <source>
        <dbReference type="ARBA" id="ARBA00022692"/>
    </source>
</evidence>
<keyword evidence="13" id="KW-1185">Reference proteome</keyword>
<evidence type="ECO:0000256" key="7">
    <source>
        <dbReference type="ARBA" id="ARBA00023098"/>
    </source>
</evidence>
<sequence>MPLCPCCGGLAPNGFLLDTAPAAIMNAFIHIIMYFYYGMAAFGPSLQKYLWWKRYLTQMQLIQFCIALGTATYSLYSGCDFPRWMSWALILYMISFLVLFGNFYIQAYLTKKKKKNDELRNGKMKTSVKGTSRDNNGELRSRNKISS</sequence>
<evidence type="ECO:0000256" key="3">
    <source>
        <dbReference type="ARBA" id="ARBA00022679"/>
    </source>
</evidence>
<evidence type="ECO:0000256" key="2">
    <source>
        <dbReference type="ARBA" id="ARBA00022516"/>
    </source>
</evidence>
<protein>
    <recommendedName>
        <fullName evidence="10">Elongation of very long chain fatty acids protein</fullName>
        <ecNumber evidence="10">2.3.1.199</ecNumber>
    </recommendedName>
    <alternativeName>
        <fullName evidence="10">Very-long-chain 3-oxoacyl-CoA synthase</fullName>
    </alternativeName>
</protein>
<reference evidence="12" key="1">
    <citation type="submission" date="2021-01" db="UniProtKB">
        <authorList>
            <consortium name="EnsemblMetazoa"/>
        </authorList>
    </citation>
    <scope>IDENTIFICATION</scope>
</reference>
<evidence type="ECO:0000256" key="1">
    <source>
        <dbReference type="ARBA" id="ARBA00004141"/>
    </source>
</evidence>
<dbReference type="PANTHER" id="PTHR11157:SF12">
    <property type="entry name" value="ELONGATION OF VERY LONG CHAIN FATTY ACIDS PROTEIN 4"/>
    <property type="match status" value="1"/>
</dbReference>
<comment type="similarity">
    <text evidence="10">Belongs to the ELO family.</text>
</comment>
<dbReference type="GO" id="GO:0034625">
    <property type="term" value="P:fatty acid elongation, monounsaturated fatty acid"/>
    <property type="evidence" value="ECO:0007669"/>
    <property type="project" value="TreeGrafter"/>
</dbReference>
<evidence type="ECO:0000256" key="11">
    <source>
        <dbReference type="SAM" id="MobiDB-lite"/>
    </source>
</evidence>
<dbReference type="Proteomes" id="UP000594262">
    <property type="component" value="Unplaced"/>
</dbReference>
<dbReference type="GO" id="GO:0030148">
    <property type="term" value="P:sphingolipid biosynthetic process"/>
    <property type="evidence" value="ECO:0007669"/>
    <property type="project" value="TreeGrafter"/>
</dbReference>
<evidence type="ECO:0000256" key="8">
    <source>
        <dbReference type="ARBA" id="ARBA00023136"/>
    </source>
</evidence>
<feature type="transmembrane region" description="Helical" evidence="10">
    <location>
        <begin position="61"/>
        <end position="78"/>
    </location>
</feature>
<dbReference type="AlphaFoldDB" id="A0A7M5WS32"/>
<keyword evidence="9 10" id="KW-0275">Fatty acid biosynthesis</keyword>
<feature type="transmembrane region" description="Helical" evidence="10">
    <location>
        <begin position="20"/>
        <end position="40"/>
    </location>
</feature>
<dbReference type="GO" id="GO:0042761">
    <property type="term" value="P:very long-chain fatty acid biosynthetic process"/>
    <property type="evidence" value="ECO:0007669"/>
    <property type="project" value="TreeGrafter"/>
</dbReference>
<comment type="catalytic activity">
    <reaction evidence="10">
        <text>a very-long-chain acyl-CoA + malonyl-CoA + H(+) = a very-long-chain 3-oxoacyl-CoA + CO2 + CoA</text>
        <dbReference type="Rhea" id="RHEA:32727"/>
        <dbReference type="ChEBI" id="CHEBI:15378"/>
        <dbReference type="ChEBI" id="CHEBI:16526"/>
        <dbReference type="ChEBI" id="CHEBI:57287"/>
        <dbReference type="ChEBI" id="CHEBI:57384"/>
        <dbReference type="ChEBI" id="CHEBI:90725"/>
        <dbReference type="ChEBI" id="CHEBI:90736"/>
        <dbReference type="EC" id="2.3.1.199"/>
    </reaction>
</comment>
<comment type="caution">
    <text evidence="10">Lacks conserved residue(s) required for the propagation of feature annotation.</text>
</comment>
<dbReference type="EnsemblMetazoa" id="CLYHEMT008554.2">
    <property type="protein sequence ID" value="CLYHEMP008554.2"/>
    <property type="gene ID" value="CLYHEMG008554"/>
</dbReference>
<dbReference type="GO" id="GO:0019367">
    <property type="term" value="P:fatty acid elongation, saturated fatty acid"/>
    <property type="evidence" value="ECO:0007669"/>
    <property type="project" value="TreeGrafter"/>
</dbReference>
<dbReference type="EC" id="2.3.1.199" evidence="10"/>
<keyword evidence="3 10" id="KW-0808">Transferase</keyword>
<keyword evidence="2 10" id="KW-0444">Lipid biosynthesis</keyword>
<evidence type="ECO:0000256" key="6">
    <source>
        <dbReference type="ARBA" id="ARBA00022989"/>
    </source>
</evidence>